<sequence>MSSVVWNFFKKIDRQNVSCNVCGKIYKTSGNTTNLSTHLKNKHHHAFLQLKNKNSRSSEVNITPITRTSSPVSSTNSTITNTNKPAEIENNFMELSEIAIYDDTGTESSKDGQSKDLWKQTTLIDMFERSSSYEAGGHKTSQINQALIYMICKDNMPLSCVEKSGLKRFMSVICPRYKIPSRTTITGLMEQRYATTKAILKQKLSEINNIALTSDILTLTNSTRSFIVVTAHFLNTANNCTPEHEMVTLTARRMYQAHTADYIKECFENITDEFTIEKDCILSITTDGGANMVAAVKKFLEDGKRIPCMAHLLNLIVDGATRDNAPVLEIANRVKAIVTYFKQSVNAMDDLRAEQEGQKKEGEVLTLIQSVSTRWNSCLDMLERFNTLSAIVAKILATRRNAPDMITSSELSVIRDLIILLTPFKQATEEISGDQYVTSSLAIPIANLLQKGLEEVKPFTEFGVAVQKSLLNLVIAKLEPLERHLHLAIATILDPRFKRIHFNSALAVSTAITALSKEIRLEHRRRGQLSPELRPTTTTIIPNSENSSPSLWSGHEKIMIDIAAATSSLLSTSDGMPSELKQYLDQPIIPRKENPTKFWFDCRHFTPVLSDIALKYLISPASSVSSERVASAVNLAVPNNRSRLTAEHVNQRVFLMSVSDKYWFD</sequence>
<evidence type="ECO:0000313" key="13">
    <source>
        <dbReference type="Proteomes" id="UP000663880"/>
    </source>
</evidence>
<dbReference type="OrthoDB" id="2438421at2759"/>
<keyword evidence="5" id="KW-0805">Transcription regulation</keyword>
<dbReference type="GO" id="GO:0008270">
    <property type="term" value="F:zinc ion binding"/>
    <property type="evidence" value="ECO:0007669"/>
    <property type="project" value="UniProtKB-KW"/>
</dbReference>
<comment type="subcellular location">
    <subcellularLocation>
        <location evidence="1">Nucleus</location>
    </subcellularLocation>
</comment>
<evidence type="ECO:0000256" key="4">
    <source>
        <dbReference type="ARBA" id="ARBA00022833"/>
    </source>
</evidence>
<feature type="domain" description="BED-type" evidence="11">
    <location>
        <begin position="1"/>
        <end position="50"/>
    </location>
</feature>
<dbReference type="InterPro" id="IPR003656">
    <property type="entry name" value="Znf_BED"/>
</dbReference>
<keyword evidence="13" id="KW-1185">Reference proteome</keyword>
<dbReference type="AlphaFoldDB" id="A0A821STZ0"/>
<name>A0A821STZ0_9NEOP</name>
<feature type="compositionally biased region" description="Low complexity" evidence="10">
    <location>
        <begin position="66"/>
        <end position="83"/>
    </location>
</feature>
<evidence type="ECO:0000256" key="7">
    <source>
        <dbReference type="ARBA" id="ARBA00023163"/>
    </source>
</evidence>
<organism evidence="12 13">
    <name type="scientific">Pieris macdunnoughi</name>
    <dbReference type="NCBI Taxonomy" id="345717"/>
    <lineage>
        <taxon>Eukaryota</taxon>
        <taxon>Metazoa</taxon>
        <taxon>Ecdysozoa</taxon>
        <taxon>Arthropoda</taxon>
        <taxon>Hexapoda</taxon>
        <taxon>Insecta</taxon>
        <taxon>Pterygota</taxon>
        <taxon>Neoptera</taxon>
        <taxon>Endopterygota</taxon>
        <taxon>Lepidoptera</taxon>
        <taxon>Glossata</taxon>
        <taxon>Ditrysia</taxon>
        <taxon>Papilionoidea</taxon>
        <taxon>Pieridae</taxon>
        <taxon>Pierinae</taxon>
        <taxon>Pieris</taxon>
    </lineage>
</organism>
<evidence type="ECO:0000256" key="3">
    <source>
        <dbReference type="ARBA" id="ARBA00022771"/>
    </source>
</evidence>
<evidence type="ECO:0000313" key="12">
    <source>
        <dbReference type="EMBL" id="CAF4865161.1"/>
    </source>
</evidence>
<keyword evidence="6" id="KW-0238">DNA-binding</keyword>
<dbReference type="SUPFAM" id="SSF140996">
    <property type="entry name" value="Hermes dimerisation domain"/>
    <property type="match status" value="1"/>
</dbReference>
<dbReference type="Pfam" id="PF02892">
    <property type="entry name" value="zf-BED"/>
    <property type="match status" value="1"/>
</dbReference>
<evidence type="ECO:0000256" key="10">
    <source>
        <dbReference type="SAM" id="MobiDB-lite"/>
    </source>
</evidence>
<dbReference type="PANTHER" id="PTHR46481:SF10">
    <property type="entry name" value="ZINC FINGER BED DOMAIN-CONTAINING PROTEIN 39"/>
    <property type="match status" value="1"/>
</dbReference>
<keyword evidence="3 9" id="KW-0863">Zinc-finger</keyword>
<keyword evidence="2" id="KW-0479">Metal-binding</keyword>
<dbReference type="EMBL" id="CAJOBZ010000021">
    <property type="protein sequence ID" value="CAF4865161.1"/>
    <property type="molecule type" value="Genomic_DNA"/>
</dbReference>
<dbReference type="GO" id="GO:0005634">
    <property type="term" value="C:nucleus"/>
    <property type="evidence" value="ECO:0007669"/>
    <property type="project" value="UniProtKB-SubCell"/>
</dbReference>
<dbReference type="PANTHER" id="PTHR46481">
    <property type="entry name" value="ZINC FINGER BED DOMAIN-CONTAINING PROTEIN 4"/>
    <property type="match status" value="1"/>
</dbReference>
<feature type="region of interest" description="Disordered" evidence="10">
    <location>
        <begin position="66"/>
        <end position="85"/>
    </location>
</feature>
<accession>A0A821STZ0</accession>
<dbReference type="Pfam" id="PF05699">
    <property type="entry name" value="Dimer_Tnp_hAT"/>
    <property type="match status" value="1"/>
</dbReference>
<dbReference type="GO" id="GO:0009791">
    <property type="term" value="P:post-embryonic development"/>
    <property type="evidence" value="ECO:0007669"/>
    <property type="project" value="UniProtKB-ARBA"/>
</dbReference>
<evidence type="ECO:0000259" key="11">
    <source>
        <dbReference type="PROSITE" id="PS50808"/>
    </source>
</evidence>
<keyword evidence="7" id="KW-0804">Transcription</keyword>
<dbReference type="SUPFAM" id="SSF53098">
    <property type="entry name" value="Ribonuclease H-like"/>
    <property type="match status" value="1"/>
</dbReference>
<gene>
    <name evidence="12" type="ORF">PMACD_LOCUS8260</name>
</gene>
<dbReference type="Proteomes" id="UP000663880">
    <property type="component" value="Unassembled WGS sequence"/>
</dbReference>
<evidence type="ECO:0000256" key="9">
    <source>
        <dbReference type="PROSITE-ProRule" id="PRU00027"/>
    </source>
</evidence>
<comment type="caution">
    <text evidence="12">The sequence shown here is derived from an EMBL/GenBank/DDBJ whole genome shotgun (WGS) entry which is preliminary data.</text>
</comment>
<dbReference type="InterPro" id="IPR008906">
    <property type="entry name" value="HATC_C_dom"/>
</dbReference>
<evidence type="ECO:0000256" key="6">
    <source>
        <dbReference type="ARBA" id="ARBA00023125"/>
    </source>
</evidence>
<dbReference type="SMART" id="SM00614">
    <property type="entry name" value="ZnF_BED"/>
    <property type="match status" value="1"/>
</dbReference>
<proteinExistence type="predicted"/>
<evidence type="ECO:0000256" key="2">
    <source>
        <dbReference type="ARBA" id="ARBA00022723"/>
    </source>
</evidence>
<protein>
    <recommendedName>
        <fullName evidence="11">BED-type domain-containing protein</fullName>
    </recommendedName>
</protein>
<reference evidence="12" key="1">
    <citation type="submission" date="2021-02" db="EMBL/GenBank/DDBJ databases">
        <authorList>
            <person name="Steward A R."/>
        </authorList>
    </citation>
    <scope>NUCLEOTIDE SEQUENCE</scope>
</reference>
<keyword evidence="4" id="KW-0862">Zinc</keyword>
<dbReference type="PROSITE" id="PS50808">
    <property type="entry name" value="ZF_BED"/>
    <property type="match status" value="1"/>
</dbReference>
<keyword evidence="8" id="KW-0539">Nucleus</keyword>
<dbReference type="GO" id="GO:0046983">
    <property type="term" value="F:protein dimerization activity"/>
    <property type="evidence" value="ECO:0007669"/>
    <property type="project" value="InterPro"/>
</dbReference>
<evidence type="ECO:0000256" key="5">
    <source>
        <dbReference type="ARBA" id="ARBA00023015"/>
    </source>
</evidence>
<evidence type="ECO:0000256" key="1">
    <source>
        <dbReference type="ARBA" id="ARBA00004123"/>
    </source>
</evidence>
<evidence type="ECO:0000256" key="8">
    <source>
        <dbReference type="ARBA" id="ARBA00023242"/>
    </source>
</evidence>
<dbReference type="InterPro" id="IPR052035">
    <property type="entry name" value="ZnF_BED_domain_contain"/>
</dbReference>
<dbReference type="InterPro" id="IPR036236">
    <property type="entry name" value="Znf_C2H2_sf"/>
</dbReference>
<dbReference type="SUPFAM" id="SSF57667">
    <property type="entry name" value="beta-beta-alpha zinc fingers"/>
    <property type="match status" value="1"/>
</dbReference>
<dbReference type="GO" id="GO:0003677">
    <property type="term" value="F:DNA binding"/>
    <property type="evidence" value="ECO:0007669"/>
    <property type="project" value="UniProtKB-KW"/>
</dbReference>
<dbReference type="InterPro" id="IPR012337">
    <property type="entry name" value="RNaseH-like_sf"/>
</dbReference>